<evidence type="ECO:0000313" key="10">
    <source>
        <dbReference type="Proteomes" id="UP000590964"/>
    </source>
</evidence>
<dbReference type="PANTHER" id="PTHR32322:SF18">
    <property type="entry name" value="S-ADENOSYLMETHIONINE_S-ADENOSYLHOMOCYSTEINE TRANSPORTER"/>
    <property type="match status" value="1"/>
</dbReference>
<dbReference type="SUPFAM" id="SSF103481">
    <property type="entry name" value="Multidrug resistance efflux transporter EmrE"/>
    <property type="match status" value="1"/>
</dbReference>
<reference evidence="10" key="1">
    <citation type="journal article" date="2020" name="bioRxiv">
        <title>A rank-normalized archaeal taxonomy based on genome phylogeny resolves widespread incomplete and uneven classifications.</title>
        <authorList>
            <person name="Rinke C."/>
            <person name="Chuvochina M."/>
            <person name="Mussig A.J."/>
            <person name="Chaumeil P.-A."/>
            <person name="Waite D.W."/>
            <person name="Whitman W.B."/>
            <person name="Parks D.H."/>
            <person name="Hugenholtz P."/>
        </authorList>
    </citation>
    <scope>NUCLEOTIDE SEQUENCE [LARGE SCALE GENOMIC DNA]</scope>
</reference>
<keyword evidence="4 6" id="KW-1133">Transmembrane helix</keyword>
<evidence type="ECO:0000259" key="7">
    <source>
        <dbReference type="Pfam" id="PF00892"/>
    </source>
</evidence>
<evidence type="ECO:0000313" key="9">
    <source>
        <dbReference type="EMBL" id="MBS3058125.1"/>
    </source>
</evidence>
<evidence type="ECO:0000256" key="6">
    <source>
        <dbReference type="SAM" id="Phobius"/>
    </source>
</evidence>
<evidence type="ECO:0000256" key="2">
    <source>
        <dbReference type="ARBA" id="ARBA00022475"/>
    </source>
</evidence>
<keyword evidence="5 6" id="KW-0472">Membrane</keyword>
<reference evidence="9" key="2">
    <citation type="submission" date="2021-03" db="EMBL/GenBank/DDBJ databases">
        <authorList>
            <person name="Jaffe A."/>
        </authorList>
    </citation>
    <scope>NUCLEOTIDE SEQUENCE</scope>
    <source>
        <strain evidence="9">RIFCSPLOWO2_01_FULL_43_13</strain>
    </source>
</reference>
<feature type="transmembrane region" description="Helical" evidence="6">
    <location>
        <begin position="36"/>
        <end position="57"/>
    </location>
</feature>
<evidence type="ECO:0000256" key="5">
    <source>
        <dbReference type="ARBA" id="ARBA00023136"/>
    </source>
</evidence>
<dbReference type="GO" id="GO:0005886">
    <property type="term" value="C:plasma membrane"/>
    <property type="evidence" value="ECO:0007669"/>
    <property type="project" value="UniProtKB-SubCell"/>
</dbReference>
<proteinExistence type="predicted"/>
<name>A0A7J4JXK1_9ARCH</name>
<feature type="transmembrane region" description="Helical" evidence="6">
    <location>
        <begin position="69"/>
        <end position="90"/>
    </location>
</feature>
<dbReference type="AlphaFoldDB" id="A0A7J4JXK1"/>
<evidence type="ECO:0000256" key="4">
    <source>
        <dbReference type="ARBA" id="ARBA00022989"/>
    </source>
</evidence>
<dbReference type="EMBL" id="DUFW01000027">
    <property type="protein sequence ID" value="HIH21409.1"/>
    <property type="molecule type" value="Genomic_DNA"/>
</dbReference>
<keyword evidence="3 6" id="KW-0812">Transmembrane</keyword>
<dbReference type="InterPro" id="IPR000620">
    <property type="entry name" value="EamA_dom"/>
</dbReference>
<comment type="subcellular location">
    <subcellularLocation>
        <location evidence="1">Cell membrane</location>
        <topology evidence="1">Multi-pass membrane protein</topology>
    </subcellularLocation>
</comment>
<feature type="transmembrane region" description="Helical" evidence="6">
    <location>
        <begin position="102"/>
        <end position="119"/>
    </location>
</feature>
<protein>
    <submittedName>
        <fullName evidence="8">DMT family transporter</fullName>
    </submittedName>
</protein>
<sequence>MLPDSKGAILVFLTAIISGFSIYLNKFAVSGFNPFILTALKNSLVALLLLSAILLFLKFSSFKQLSKKDWLLLSMIGISGGGIAFLLFFYGLSLTSAVNSGFLHKTIFIFASFFALVLLKEKISKKLFFSGLAAFAGLLLLFGLQISSFGIGDFAILAAVLLWAFEITLAKKALQRLSGTIVAFGRMFFGSITILAFLAFTNQASGIFSLNTLQLEWVLLTSAFLFAYVLTFYNGLKFISVSKAAIILLAAIPITAFLSMLDAKPFTLLEILANSFLLASIIFAVFSLDSAKAFLRRRFSWKI</sequence>
<evidence type="ECO:0000256" key="3">
    <source>
        <dbReference type="ARBA" id="ARBA00022692"/>
    </source>
</evidence>
<comment type="caution">
    <text evidence="8">The sequence shown here is derived from an EMBL/GenBank/DDBJ whole genome shotgun (WGS) entry which is preliminary data.</text>
</comment>
<feature type="transmembrane region" description="Helical" evidence="6">
    <location>
        <begin position="7"/>
        <end position="24"/>
    </location>
</feature>
<dbReference type="Proteomes" id="UP000590964">
    <property type="component" value="Unassembled WGS sequence"/>
</dbReference>
<dbReference type="InterPro" id="IPR050638">
    <property type="entry name" value="AA-Vitamin_Transporters"/>
</dbReference>
<keyword evidence="2" id="KW-1003">Cell membrane</keyword>
<feature type="transmembrane region" description="Helical" evidence="6">
    <location>
        <begin position="244"/>
        <end position="261"/>
    </location>
</feature>
<feature type="transmembrane region" description="Helical" evidence="6">
    <location>
        <begin position="181"/>
        <end position="201"/>
    </location>
</feature>
<dbReference type="EMBL" id="JAGVWB010000011">
    <property type="protein sequence ID" value="MBS3058125.1"/>
    <property type="molecule type" value="Genomic_DNA"/>
</dbReference>
<dbReference type="PANTHER" id="PTHR32322">
    <property type="entry name" value="INNER MEMBRANE TRANSPORTER"/>
    <property type="match status" value="1"/>
</dbReference>
<reference evidence="9" key="3">
    <citation type="submission" date="2021-05" db="EMBL/GenBank/DDBJ databases">
        <title>Protein family content uncovers lineage relationships and bacterial pathway maintenance mechanisms in DPANN archaea.</title>
        <authorList>
            <person name="Castelle C.J."/>
            <person name="Meheust R."/>
            <person name="Jaffe A.L."/>
            <person name="Seitz K."/>
            <person name="Gong X."/>
            <person name="Baker B.J."/>
            <person name="Banfield J.F."/>
        </authorList>
    </citation>
    <scope>NUCLEOTIDE SEQUENCE</scope>
    <source>
        <strain evidence="9">RIFCSPLOWO2_01_FULL_43_13</strain>
    </source>
</reference>
<evidence type="ECO:0000313" key="8">
    <source>
        <dbReference type="EMBL" id="HIH21409.1"/>
    </source>
</evidence>
<dbReference type="Proteomes" id="UP000680185">
    <property type="component" value="Unassembled WGS sequence"/>
</dbReference>
<organism evidence="8 10">
    <name type="scientific">Candidatus Iainarchaeum sp</name>
    <dbReference type="NCBI Taxonomy" id="3101447"/>
    <lineage>
        <taxon>Archaea</taxon>
        <taxon>Candidatus Iainarchaeota</taxon>
        <taxon>Candidatus Iainarchaeia</taxon>
        <taxon>Candidatus Iainarchaeales</taxon>
        <taxon>Candidatus Iainarchaeaceae</taxon>
        <taxon>Candidatus Iainarchaeum</taxon>
    </lineage>
</organism>
<evidence type="ECO:0000256" key="1">
    <source>
        <dbReference type="ARBA" id="ARBA00004651"/>
    </source>
</evidence>
<accession>A0A7J4JXK1</accession>
<feature type="transmembrane region" description="Helical" evidence="6">
    <location>
        <begin position="213"/>
        <end position="232"/>
    </location>
</feature>
<gene>
    <name evidence="8" type="ORF">HA222_01945</name>
    <name evidence="9" type="ORF">J4478_01865</name>
</gene>
<feature type="domain" description="EamA" evidence="7">
    <location>
        <begin position="151"/>
        <end position="285"/>
    </location>
</feature>
<dbReference type="Pfam" id="PF00892">
    <property type="entry name" value="EamA"/>
    <property type="match status" value="2"/>
</dbReference>
<feature type="transmembrane region" description="Helical" evidence="6">
    <location>
        <begin position="126"/>
        <end position="144"/>
    </location>
</feature>
<feature type="domain" description="EamA" evidence="7">
    <location>
        <begin position="6"/>
        <end position="142"/>
    </location>
</feature>
<dbReference type="InterPro" id="IPR037185">
    <property type="entry name" value="EmrE-like"/>
</dbReference>
<feature type="transmembrane region" description="Helical" evidence="6">
    <location>
        <begin position="150"/>
        <end position="169"/>
    </location>
</feature>
<feature type="transmembrane region" description="Helical" evidence="6">
    <location>
        <begin position="267"/>
        <end position="288"/>
    </location>
</feature>